<evidence type="ECO:0000256" key="2">
    <source>
        <dbReference type="ARBA" id="ARBA00022980"/>
    </source>
</evidence>
<keyword evidence="8" id="KW-1185">Reference proteome</keyword>
<dbReference type="EMBL" id="JAVNWW010000003">
    <property type="protein sequence ID" value="MDU0809065.1"/>
    <property type="molecule type" value="Genomic_DNA"/>
</dbReference>
<protein>
    <recommendedName>
        <fullName evidence="4">Large ribosomal subunit protein uL13</fullName>
    </recommendedName>
</protein>
<dbReference type="NCBIfam" id="TIGR01066">
    <property type="entry name" value="rplM_bact"/>
    <property type="match status" value="1"/>
</dbReference>
<dbReference type="Pfam" id="PF00572">
    <property type="entry name" value="Ribosomal_L13"/>
    <property type="match status" value="1"/>
</dbReference>
<evidence type="ECO:0000256" key="4">
    <source>
        <dbReference type="HAMAP-Rule" id="MF_01366"/>
    </source>
</evidence>
<dbReference type="PANTHER" id="PTHR11545:SF2">
    <property type="entry name" value="LARGE RIBOSOMAL SUBUNIT PROTEIN UL13M"/>
    <property type="match status" value="1"/>
</dbReference>
<dbReference type="GO" id="GO:0005840">
    <property type="term" value="C:ribosome"/>
    <property type="evidence" value="ECO:0007669"/>
    <property type="project" value="UniProtKB-KW"/>
</dbReference>
<dbReference type="Gene3D" id="3.90.1180.10">
    <property type="entry name" value="Ribosomal protein L13"/>
    <property type="match status" value="1"/>
</dbReference>
<dbReference type="InterPro" id="IPR005822">
    <property type="entry name" value="Ribosomal_uL13"/>
</dbReference>
<dbReference type="PIRSF" id="PIRSF002181">
    <property type="entry name" value="Ribosomal_L13"/>
    <property type="match status" value="1"/>
</dbReference>
<name>A0ABU3TT69_9BACT</name>
<dbReference type="Proteomes" id="UP001249959">
    <property type="component" value="Unassembled WGS sequence"/>
</dbReference>
<dbReference type="InterPro" id="IPR036899">
    <property type="entry name" value="Ribosomal_uL13_sf"/>
</dbReference>
<comment type="caution">
    <text evidence="7">The sequence shown here is derived from an EMBL/GenBank/DDBJ whole genome shotgun (WGS) entry which is preliminary data.</text>
</comment>
<evidence type="ECO:0000256" key="3">
    <source>
        <dbReference type="ARBA" id="ARBA00023274"/>
    </source>
</evidence>
<evidence type="ECO:0000256" key="6">
    <source>
        <dbReference type="RuleBase" id="RU003878"/>
    </source>
</evidence>
<comment type="subunit">
    <text evidence="4">Part of the 50S ribosomal subunit.</text>
</comment>
<comment type="similarity">
    <text evidence="1 4 5">Belongs to the universal ribosomal protein uL13 family.</text>
</comment>
<dbReference type="InterPro" id="IPR005823">
    <property type="entry name" value="Ribosomal_uL13_bac-type"/>
</dbReference>
<reference evidence="7 8" key="1">
    <citation type="submission" date="2023-09" db="EMBL/GenBank/DDBJ databases">
        <title>Aquirufa genomes.</title>
        <authorList>
            <person name="Pitt A."/>
        </authorList>
    </citation>
    <scope>NUCLEOTIDE SEQUENCE [LARGE SCALE GENOMIC DNA]</scope>
    <source>
        <strain evidence="7 8">LEOWEIH-7C</strain>
    </source>
</reference>
<dbReference type="CDD" id="cd00392">
    <property type="entry name" value="Ribosomal_L13"/>
    <property type="match status" value="1"/>
</dbReference>
<dbReference type="PROSITE" id="PS00783">
    <property type="entry name" value="RIBOSOMAL_L13"/>
    <property type="match status" value="1"/>
</dbReference>
<evidence type="ECO:0000256" key="5">
    <source>
        <dbReference type="RuleBase" id="RU003877"/>
    </source>
</evidence>
<dbReference type="InterPro" id="IPR023563">
    <property type="entry name" value="Ribosomal_uL13_CS"/>
</dbReference>
<evidence type="ECO:0000256" key="1">
    <source>
        <dbReference type="ARBA" id="ARBA00006227"/>
    </source>
</evidence>
<dbReference type="RefSeq" id="WP_315577075.1">
    <property type="nucleotide sequence ID" value="NZ_JARDXH010000005.1"/>
</dbReference>
<dbReference type="PANTHER" id="PTHR11545">
    <property type="entry name" value="RIBOSOMAL PROTEIN L13"/>
    <property type="match status" value="1"/>
</dbReference>
<keyword evidence="3 4" id="KW-0687">Ribonucleoprotein</keyword>
<gene>
    <name evidence="4 6 7" type="primary">rplM</name>
    <name evidence="7" type="ORF">PQG45_08455</name>
</gene>
<dbReference type="SUPFAM" id="SSF52161">
    <property type="entry name" value="Ribosomal protein L13"/>
    <property type="match status" value="1"/>
</dbReference>
<evidence type="ECO:0000313" key="7">
    <source>
        <dbReference type="EMBL" id="MDU0809065.1"/>
    </source>
</evidence>
<proteinExistence type="inferred from homology"/>
<comment type="function">
    <text evidence="4 6">This protein is one of the early assembly proteins of the 50S ribosomal subunit, although it is not seen to bind rRNA by itself. It is important during the early stages of 50S assembly.</text>
</comment>
<dbReference type="HAMAP" id="MF_01366">
    <property type="entry name" value="Ribosomal_uL13"/>
    <property type="match status" value="1"/>
</dbReference>
<sequence length="147" mass="16342">MDTLSYKTISANKATVQKDWVVVDAENQILGRLCSEIAKIIRGKHKASYTPHVDCGDQVIVINADKVRLTGKKMTDKVYIRHTGYPGGQRFATPREVLAKNPRGVVEAAVKGMLPKNRLGRALFNNLFVYAGSEHPHAAQQPKEIKF</sequence>
<keyword evidence="2 4" id="KW-0689">Ribosomal protein</keyword>
<accession>A0ABU3TT69</accession>
<evidence type="ECO:0000313" key="8">
    <source>
        <dbReference type="Proteomes" id="UP001249959"/>
    </source>
</evidence>
<organism evidence="7 8">
    <name type="scientific">Aquirufa regiilacus</name>
    <dbReference type="NCBI Taxonomy" id="3024868"/>
    <lineage>
        <taxon>Bacteria</taxon>
        <taxon>Pseudomonadati</taxon>
        <taxon>Bacteroidota</taxon>
        <taxon>Cytophagia</taxon>
        <taxon>Cytophagales</taxon>
        <taxon>Flectobacillaceae</taxon>
        <taxon>Aquirufa</taxon>
    </lineage>
</organism>